<keyword evidence="1" id="KW-0812">Transmembrane</keyword>
<evidence type="ECO:0000256" key="1">
    <source>
        <dbReference type="SAM" id="Phobius"/>
    </source>
</evidence>
<feature type="transmembrane region" description="Helical" evidence="1">
    <location>
        <begin position="107"/>
        <end position="125"/>
    </location>
</feature>
<dbReference type="InterPro" id="IPR012666">
    <property type="entry name" value="CbtA_put"/>
</dbReference>
<organism evidence="2 3">
    <name type="scientific">Thalassobacter stenotrophicus</name>
    <dbReference type="NCBI Taxonomy" id="266809"/>
    <lineage>
        <taxon>Bacteria</taxon>
        <taxon>Pseudomonadati</taxon>
        <taxon>Pseudomonadota</taxon>
        <taxon>Alphaproteobacteria</taxon>
        <taxon>Rhodobacterales</taxon>
        <taxon>Roseobacteraceae</taxon>
        <taxon>Thalassobacter</taxon>
    </lineage>
</organism>
<protein>
    <submittedName>
        <fullName evidence="2">Cobalt transporter subunit CbtA (Proposed)</fullName>
    </submittedName>
</protein>
<keyword evidence="1" id="KW-1133">Transmembrane helix</keyword>
<feature type="transmembrane region" description="Helical" evidence="1">
    <location>
        <begin position="74"/>
        <end position="95"/>
    </location>
</feature>
<evidence type="ECO:0000313" key="3">
    <source>
        <dbReference type="Proteomes" id="UP000051298"/>
    </source>
</evidence>
<gene>
    <name evidence="2" type="ORF">THS5294_03143</name>
</gene>
<dbReference type="AlphaFoldDB" id="A0A0P1FK23"/>
<dbReference type="Pfam" id="PF09490">
    <property type="entry name" value="CbtA"/>
    <property type="match status" value="1"/>
</dbReference>
<keyword evidence="1" id="KW-0472">Membrane</keyword>
<evidence type="ECO:0000313" key="2">
    <source>
        <dbReference type="EMBL" id="CUH61830.1"/>
    </source>
</evidence>
<sequence>MPMKLLTSAVFAGVAAGLIAALLQFTFVTSSLLEGELYEAGAKVHFAVDGSPQSPRGGAEIDFAAEPMRYVMTMAFNVVTYVGFGFLLVALMALAEARGLTKITPRQGLIWGIAGFIAIQLAPAIGQPPVLPGSIGADIGPRQAWWMATLLTAGLAMWLLAFGRGLLPLLAVPLLLAPQLVGAPTLDTYFGVTPAELAAQFSAMSLGYAAAGWAALGFFAAYFYTREAA</sequence>
<proteinExistence type="predicted"/>
<name>A0A0P1FK23_9RHOB</name>
<reference evidence="2 3" key="1">
    <citation type="submission" date="2015-09" db="EMBL/GenBank/DDBJ databases">
        <authorList>
            <consortium name="Swine Surveillance"/>
        </authorList>
    </citation>
    <scope>NUCLEOTIDE SEQUENCE [LARGE SCALE GENOMIC DNA]</scope>
    <source>
        <strain evidence="2 3">CECT 5294</strain>
    </source>
</reference>
<feature type="transmembrane region" description="Helical" evidence="1">
    <location>
        <begin position="145"/>
        <end position="162"/>
    </location>
</feature>
<accession>A0A0P1FK23</accession>
<dbReference type="eggNOG" id="COG5446">
    <property type="taxonomic scope" value="Bacteria"/>
</dbReference>
<feature type="transmembrane region" description="Helical" evidence="1">
    <location>
        <begin position="206"/>
        <end position="225"/>
    </location>
</feature>
<feature type="transmembrane region" description="Helical" evidence="1">
    <location>
        <begin position="169"/>
        <end position="186"/>
    </location>
</feature>
<dbReference type="STRING" id="266809.PM03_01120"/>
<dbReference type="RefSeq" id="WP_038004302.1">
    <property type="nucleotide sequence ID" value="NZ_CYRX01000033.1"/>
</dbReference>
<dbReference type="Proteomes" id="UP000051298">
    <property type="component" value="Unassembled WGS sequence"/>
</dbReference>
<dbReference type="EMBL" id="CYRX01000033">
    <property type="protein sequence ID" value="CUH61830.1"/>
    <property type="molecule type" value="Genomic_DNA"/>
</dbReference>